<dbReference type="GeneID" id="115891147"/>
<dbReference type="FunCoup" id="A0A6J2YVV0">
    <property type="interactions" value="78"/>
</dbReference>
<dbReference type="InterPro" id="IPR002110">
    <property type="entry name" value="Ankyrin_rpt"/>
</dbReference>
<protein>
    <submittedName>
        <fullName evidence="4">Ankyrin repeat, SAM and basic leucine zipper domain-containing protein 1</fullName>
    </submittedName>
</protein>
<dbReference type="InterPro" id="IPR036770">
    <property type="entry name" value="Ankyrin_rpt-contain_sf"/>
</dbReference>
<dbReference type="KEGG" id="soy:115891147"/>
<dbReference type="Gene3D" id="1.10.150.50">
    <property type="entry name" value="Transcription Factor, Ets-1"/>
    <property type="match status" value="1"/>
</dbReference>
<dbReference type="SUPFAM" id="SSF47769">
    <property type="entry name" value="SAM/Pointed domain"/>
    <property type="match status" value="1"/>
</dbReference>
<dbReference type="Gene3D" id="1.25.40.20">
    <property type="entry name" value="Ankyrin repeat-containing domain"/>
    <property type="match status" value="2"/>
</dbReference>
<keyword evidence="1" id="KW-0040">ANK repeat</keyword>
<dbReference type="RefSeq" id="XP_030767407.1">
    <property type="nucleotide sequence ID" value="XM_030911547.1"/>
</dbReference>
<dbReference type="Pfam" id="PF00023">
    <property type="entry name" value="Ank"/>
    <property type="match status" value="1"/>
</dbReference>
<organism evidence="3 4">
    <name type="scientific">Sitophilus oryzae</name>
    <name type="common">Rice weevil</name>
    <name type="synonym">Curculio oryzae</name>
    <dbReference type="NCBI Taxonomy" id="7048"/>
    <lineage>
        <taxon>Eukaryota</taxon>
        <taxon>Metazoa</taxon>
        <taxon>Ecdysozoa</taxon>
        <taxon>Arthropoda</taxon>
        <taxon>Hexapoda</taxon>
        <taxon>Insecta</taxon>
        <taxon>Pterygota</taxon>
        <taxon>Neoptera</taxon>
        <taxon>Endopterygota</taxon>
        <taxon>Coleoptera</taxon>
        <taxon>Polyphaga</taxon>
        <taxon>Cucujiformia</taxon>
        <taxon>Curculionidae</taxon>
        <taxon>Dryophthorinae</taxon>
        <taxon>Sitophilus</taxon>
    </lineage>
</organism>
<feature type="repeat" description="ANK" evidence="1">
    <location>
        <begin position="80"/>
        <end position="112"/>
    </location>
</feature>
<keyword evidence="3" id="KW-1185">Reference proteome</keyword>
<dbReference type="PANTHER" id="PTHR24157">
    <property type="entry name" value="ANKYRIN REPEAT, SAM AND BASIC LEUCINE ZIPPER DOMAIN-CONTAINING PROTEIN 1"/>
    <property type="match status" value="1"/>
</dbReference>
<dbReference type="AlphaFoldDB" id="A0A6J2YVV0"/>
<dbReference type="CDD" id="cd09487">
    <property type="entry name" value="SAM_superfamily"/>
    <property type="match status" value="1"/>
</dbReference>
<reference evidence="4" key="1">
    <citation type="submission" date="2025-08" db="UniProtKB">
        <authorList>
            <consortium name="RefSeq"/>
        </authorList>
    </citation>
    <scope>IDENTIFICATION</scope>
    <source>
        <tissue evidence="4">Gonads</tissue>
    </source>
</reference>
<dbReference type="Proteomes" id="UP000504635">
    <property type="component" value="Unplaced"/>
</dbReference>
<gene>
    <name evidence="4" type="primary">LOC115891147</name>
</gene>
<accession>A0A6J2YVV0</accession>
<evidence type="ECO:0000256" key="1">
    <source>
        <dbReference type="PROSITE-ProRule" id="PRU00023"/>
    </source>
</evidence>
<dbReference type="Pfam" id="PF12796">
    <property type="entry name" value="Ank_2"/>
    <property type="match status" value="1"/>
</dbReference>
<sequence>MELGPDPDLSDSDDSFFDDYYVEKKHNYTSQRNVCPELSPEEKYALELEEFYRVISHGDNESSKKFILEKGFEVDTDLKDGWTPLLLSSCYGNVELVKFLLENGANVNQHRDFMTAVMLACSCPSYTSPFEKSLEVLNVLVDNGANVRAINRKRVNALMIAATTGNILAVEYLLPLSDRNSIDNQGWTALTWAVSNNQPEVVEYLLDEGFETDLRDIRGHTPLEIARDNGLNDIMKLFPKKDLDLGEEFLDYGKVSYEDQLEDLKTQIRPRFFNEVCKIMVASNNEYLLQLFHDKNVTLEQFLAFSDEELKKLGVVMPFQRLKIMEALYKFHKRPYHPKSMHLCLNNKKVTNLDVATQLISAVQQLTAMEGSVKFALKNLEGDLTDEDKEKILRSVETLKKTIEKYKKANEKLSKKIIEWDQMTEQPDFISKKLIKSRFPWKKLTFCLSVFSVYLYFKLKH</sequence>
<evidence type="ECO:0000313" key="4">
    <source>
        <dbReference type="RefSeq" id="XP_030767407.1"/>
    </source>
</evidence>
<feature type="repeat" description="ANK" evidence="1">
    <location>
        <begin position="185"/>
        <end position="217"/>
    </location>
</feature>
<keyword evidence="2" id="KW-0175">Coiled coil</keyword>
<dbReference type="InterPro" id="IPR013761">
    <property type="entry name" value="SAM/pointed_sf"/>
</dbReference>
<name>A0A6J2YVV0_SITOR</name>
<feature type="coiled-coil region" evidence="2">
    <location>
        <begin position="389"/>
        <end position="423"/>
    </location>
</feature>
<dbReference type="PANTHER" id="PTHR24157:SF3">
    <property type="entry name" value="ANKYRIN REPEAT, SAM AND BASIC LEUCINE ZIPPER DOMAIN-CONTAINING PROTEIN 1"/>
    <property type="match status" value="1"/>
</dbReference>
<dbReference type="PROSITE" id="PS50088">
    <property type="entry name" value="ANK_REPEAT"/>
    <property type="match status" value="2"/>
</dbReference>
<dbReference type="InParanoid" id="A0A6J2YVV0"/>
<proteinExistence type="predicted"/>
<dbReference type="CTD" id="35795"/>
<dbReference type="SMART" id="SM00248">
    <property type="entry name" value="ANK"/>
    <property type="match status" value="5"/>
</dbReference>
<dbReference type="GO" id="GO:0071546">
    <property type="term" value="C:pi-body"/>
    <property type="evidence" value="ECO:0007669"/>
    <property type="project" value="TreeGrafter"/>
</dbReference>
<dbReference type="OrthoDB" id="439236at2759"/>
<dbReference type="PROSITE" id="PS50297">
    <property type="entry name" value="ANK_REP_REGION"/>
    <property type="match status" value="2"/>
</dbReference>
<evidence type="ECO:0000313" key="3">
    <source>
        <dbReference type="Proteomes" id="UP000504635"/>
    </source>
</evidence>
<evidence type="ECO:0000256" key="2">
    <source>
        <dbReference type="SAM" id="Coils"/>
    </source>
</evidence>
<dbReference type="SUPFAM" id="SSF48403">
    <property type="entry name" value="Ankyrin repeat"/>
    <property type="match status" value="1"/>
</dbReference>